<sequence>MSKKAGRKGGGKHAGMTEEERLLYLQHKAQAEEEIAKRKEDMLTQFLKDKLQKEERNTILNLHKLRQQWRAVLTQTKTAELRNDMSVLSQSFERVLDYKDNIIKSLVVDLSEREQQSELACSSHLQNVDCLLELHRSRLAELELNFNTSLEELSSEYNTEREQILSQHQQESMNLENVMFSMEKHYADLDNEAKRDYESTGNQITKQNKEEKHTVKDQMEGVLEKLWRDMQVVLHEYNVSTKDKIIAADSLHVKDKQSAKEIDAHKKHIQKMQESISALRCQLSSSQTGETVQQLRSDRDELAQEVQHLRVQLGAAQTVRRKQLTKLTIQSNNAAKKLQETVALGERLVRLSEVCSKMETEHEKVLPFYKSSLSEEELNQEKANAMESPTEKLAQLIHDYSPLGKFWQRYNKVQLDRLCLKREKMLLLQENERLRIYLKQYLDEVSVSDESFQQKKLLVVSSPTLQASSATERRDQKRYVVQEAANIVQKQL</sequence>
<keyword evidence="16" id="KW-1185">Reference proteome</keyword>
<evidence type="ECO:0000256" key="5">
    <source>
        <dbReference type="ARBA" id="ARBA00023069"/>
    </source>
</evidence>
<keyword evidence="5" id="KW-0969">Cilium</keyword>
<dbReference type="Proteomes" id="UP000281406">
    <property type="component" value="Unassembled WGS sequence"/>
</dbReference>
<organism evidence="15 16">
    <name type="scientific">Anabarilius grahami</name>
    <name type="common">Kanglang fish</name>
    <name type="synonym">Barilius grahami</name>
    <dbReference type="NCBI Taxonomy" id="495550"/>
    <lineage>
        <taxon>Eukaryota</taxon>
        <taxon>Metazoa</taxon>
        <taxon>Chordata</taxon>
        <taxon>Craniata</taxon>
        <taxon>Vertebrata</taxon>
        <taxon>Euteleostomi</taxon>
        <taxon>Actinopterygii</taxon>
        <taxon>Neopterygii</taxon>
        <taxon>Teleostei</taxon>
        <taxon>Ostariophysi</taxon>
        <taxon>Cypriniformes</taxon>
        <taxon>Xenocyprididae</taxon>
        <taxon>Xenocypridinae</taxon>
        <taxon>Xenocypridinae incertae sedis</taxon>
        <taxon>Anabarilius</taxon>
    </lineage>
</organism>
<evidence type="ECO:0000259" key="14">
    <source>
        <dbReference type="Pfam" id="PF14772"/>
    </source>
</evidence>
<feature type="coiled-coil region" evidence="13">
    <location>
        <begin position="262"/>
        <end position="312"/>
    </location>
</feature>
<evidence type="ECO:0000256" key="13">
    <source>
        <dbReference type="SAM" id="Coils"/>
    </source>
</evidence>
<evidence type="ECO:0000256" key="3">
    <source>
        <dbReference type="ARBA" id="ARBA00022846"/>
    </source>
</evidence>
<evidence type="ECO:0000256" key="11">
    <source>
        <dbReference type="ARBA" id="ARBA00041517"/>
    </source>
</evidence>
<evidence type="ECO:0000256" key="7">
    <source>
        <dbReference type="ARBA" id="ARBA00023273"/>
    </source>
</evidence>
<dbReference type="GO" id="GO:0060285">
    <property type="term" value="P:cilium-dependent cell motility"/>
    <property type="evidence" value="ECO:0007669"/>
    <property type="project" value="TreeGrafter"/>
</dbReference>
<protein>
    <recommendedName>
        <fullName evidence="10">Dynein regulatory complex subunit 2</fullName>
    </recommendedName>
    <alternativeName>
        <fullName evidence="11">Coiled-coil domain-containing protein 65</fullName>
    </alternativeName>
</protein>
<evidence type="ECO:0000256" key="9">
    <source>
        <dbReference type="ARBA" id="ARBA00038424"/>
    </source>
</evidence>
<evidence type="ECO:0000256" key="6">
    <source>
        <dbReference type="ARBA" id="ARBA00023212"/>
    </source>
</evidence>
<accession>A0A3N0Y671</accession>
<evidence type="ECO:0000256" key="12">
    <source>
        <dbReference type="ARBA" id="ARBA00045865"/>
    </source>
</evidence>
<comment type="caution">
    <text evidence="15">The sequence shown here is derived from an EMBL/GenBank/DDBJ whole genome shotgun (WGS) entry which is preliminary data.</text>
</comment>
<evidence type="ECO:0000256" key="1">
    <source>
        <dbReference type="ARBA" id="ARBA00004611"/>
    </source>
</evidence>
<dbReference type="InterPro" id="IPR039505">
    <property type="entry name" value="DRC1/2_N"/>
</dbReference>
<evidence type="ECO:0000256" key="10">
    <source>
        <dbReference type="ARBA" id="ARBA00040899"/>
    </source>
</evidence>
<evidence type="ECO:0000256" key="2">
    <source>
        <dbReference type="ARBA" id="ARBA00022490"/>
    </source>
</evidence>
<name>A0A3N0Y671_ANAGA</name>
<comment type="similarity">
    <text evidence="9">Belongs to the DRC2 family.</text>
</comment>
<gene>
    <name evidence="15" type="ORF">DPX16_9286</name>
</gene>
<comment type="function">
    <text evidence="12">Component of the nexin-dynein regulatory complex (N-DRC), a key regulator of ciliary/flagellar motility which maintains the alignment and integrity of the distal axoneme and regulates microtubule sliding in motile axonemes. Plays a critical role in the assembly of N-DRC and also stabilizes the assembly of multiple inner dynein arms and radial spokes. Coassembles with DRC1 to form a central scaffold needed for assembly of the N-DRC and its attachment to the outer doublet microtubules.</text>
</comment>
<keyword evidence="7" id="KW-0966">Cell projection</keyword>
<dbReference type="PANTHER" id="PTHR21625:SF0">
    <property type="entry name" value="DYNEIN REGULATORY COMPLEX SUBUNIT 2"/>
    <property type="match status" value="1"/>
</dbReference>
<dbReference type="PANTHER" id="PTHR21625">
    <property type="entry name" value="NYD-SP28 PROTEIN"/>
    <property type="match status" value="1"/>
</dbReference>
<dbReference type="OrthoDB" id="7760980at2759"/>
<reference evidence="15 16" key="1">
    <citation type="submission" date="2018-10" db="EMBL/GenBank/DDBJ databases">
        <title>Genome assembly for a Yunnan-Guizhou Plateau 3E fish, Anabarilius grahami (Regan), and its evolutionary and genetic applications.</title>
        <authorList>
            <person name="Jiang W."/>
        </authorList>
    </citation>
    <scope>NUCLEOTIDE SEQUENCE [LARGE SCALE GENOMIC DNA]</scope>
    <source>
        <strain evidence="15">AG-KIZ</strain>
        <tissue evidence="15">Muscle</tissue>
    </source>
</reference>
<feature type="coiled-coil region" evidence="13">
    <location>
        <begin position="125"/>
        <end position="170"/>
    </location>
</feature>
<evidence type="ECO:0000313" key="16">
    <source>
        <dbReference type="Proteomes" id="UP000281406"/>
    </source>
</evidence>
<dbReference type="GO" id="GO:0003352">
    <property type="term" value="P:regulation of cilium movement"/>
    <property type="evidence" value="ECO:0007669"/>
    <property type="project" value="TreeGrafter"/>
</dbReference>
<dbReference type="EMBL" id="RJVU01051519">
    <property type="protein sequence ID" value="ROL41695.1"/>
    <property type="molecule type" value="Genomic_DNA"/>
</dbReference>
<dbReference type="InterPro" id="IPR039750">
    <property type="entry name" value="DRC1/DRC2"/>
</dbReference>
<keyword evidence="4 13" id="KW-0175">Coiled coil</keyword>
<evidence type="ECO:0000313" key="15">
    <source>
        <dbReference type="EMBL" id="ROL41695.1"/>
    </source>
</evidence>
<dbReference type="AlphaFoldDB" id="A0A3N0Y671"/>
<proteinExistence type="inferred from homology"/>
<dbReference type="GO" id="GO:0070286">
    <property type="term" value="P:axonemal dynein complex assembly"/>
    <property type="evidence" value="ECO:0007669"/>
    <property type="project" value="InterPro"/>
</dbReference>
<keyword evidence="2" id="KW-0963">Cytoplasm</keyword>
<comment type="subcellular location">
    <subcellularLocation>
        <location evidence="1">Cytoplasm</location>
        <location evidence="1">Cytoskeleton</location>
        <location evidence="1">Flagellum axoneme</location>
    </subcellularLocation>
    <subcellularLocation>
        <location evidence="8">Cytoplasm</location>
        <location evidence="8">Cytoskeleton</location>
        <location evidence="8">Flagellum basal body</location>
    </subcellularLocation>
</comment>
<evidence type="ECO:0000256" key="4">
    <source>
        <dbReference type="ARBA" id="ARBA00023054"/>
    </source>
</evidence>
<evidence type="ECO:0000256" key="8">
    <source>
        <dbReference type="ARBA" id="ARBA00037841"/>
    </source>
</evidence>
<keyword evidence="3" id="KW-0282">Flagellum</keyword>
<keyword evidence="6" id="KW-0206">Cytoskeleton</keyword>
<feature type="domain" description="Dynein regulatory complex protein 1/2 N-terminal" evidence="14">
    <location>
        <begin position="27"/>
        <end position="128"/>
    </location>
</feature>
<dbReference type="Pfam" id="PF14772">
    <property type="entry name" value="NYD-SP28"/>
    <property type="match status" value="1"/>
</dbReference>
<dbReference type="GO" id="GO:0005858">
    <property type="term" value="C:axonemal dynein complex"/>
    <property type="evidence" value="ECO:0007669"/>
    <property type="project" value="InterPro"/>
</dbReference>